<proteinExistence type="predicted"/>
<dbReference type="HOGENOM" id="CLU_1990954_0_0_5"/>
<dbReference type="EMBL" id="BX572601">
    <property type="protein sequence ID" value="CAE27924.1"/>
    <property type="molecule type" value="Genomic_DNA"/>
</dbReference>
<feature type="transmembrane region" description="Helical" evidence="1">
    <location>
        <begin position="104"/>
        <end position="121"/>
    </location>
</feature>
<keyword evidence="1" id="KW-0472">Membrane</keyword>
<reference evidence="2" key="1">
    <citation type="journal article" date="2004" name="Nat. Biotechnol.">
        <title>Complete genome sequence of the metabolically versatile photosynthetic bacterium Rhodopseudomonas palustris.</title>
        <authorList>
            <person name="Larimer F.W."/>
            <person name="Chain P."/>
            <person name="Hauser L."/>
            <person name="Lamerdin J."/>
            <person name="Malfatti S."/>
            <person name="Do L."/>
            <person name="Land M.L."/>
            <person name="Pelletier D.A."/>
            <person name="Beatty J.T."/>
            <person name="Lang A.S."/>
            <person name="Tabita F.R."/>
            <person name="Gibson J.L."/>
            <person name="Hanson T.E."/>
            <person name="Bobst C."/>
            <person name="Torres J.L."/>
            <person name="Peres C."/>
            <person name="Harrison F.H."/>
            <person name="Gibson J."/>
            <person name="Harwood C.S."/>
        </authorList>
    </citation>
    <scope>NUCLEOTIDE SEQUENCE [LARGE SCALE GENOMIC DNA]</scope>
    <source>
        <strain evidence="2">CGA009</strain>
    </source>
</reference>
<accession>Q6N6Y0</accession>
<dbReference type="eggNOG" id="ENOG502ZEX5">
    <property type="taxonomic scope" value="Bacteria"/>
</dbReference>
<name>Q6N6Y0_RHOPA</name>
<dbReference type="AlphaFoldDB" id="Q6N6Y0"/>
<evidence type="ECO:0000313" key="2">
    <source>
        <dbReference type="EMBL" id="CAE27924.1"/>
    </source>
</evidence>
<keyword evidence="1" id="KW-0812">Transmembrane</keyword>
<gene>
    <name evidence="2" type="ordered locus">RPA2483</name>
</gene>
<protein>
    <submittedName>
        <fullName evidence="2">Uncharacterized protein</fullName>
    </submittedName>
</protein>
<evidence type="ECO:0000256" key="1">
    <source>
        <dbReference type="SAM" id="Phobius"/>
    </source>
</evidence>
<keyword evidence="1" id="KW-1133">Transmembrane helix</keyword>
<sequence>MRVKRSNPCPCTELNCFASLAMTNSFLQQSSMLQQSARARRPTPASNRAILLEHAGQTVPNSSMRTLFLVIGVIALLVGLVWTGQGAGLIQWPAQSFMINQSQWMWYGASTAFGGLLLIFISRKA</sequence>
<feature type="transmembrane region" description="Helical" evidence="1">
    <location>
        <begin position="66"/>
        <end position="84"/>
    </location>
</feature>
<organism evidence="2">
    <name type="scientific">Rhodopseudomonas palustris (strain ATCC BAA-98 / CGA009)</name>
    <dbReference type="NCBI Taxonomy" id="258594"/>
    <lineage>
        <taxon>Bacteria</taxon>
        <taxon>Pseudomonadati</taxon>
        <taxon>Pseudomonadota</taxon>
        <taxon>Alphaproteobacteria</taxon>
        <taxon>Hyphomicrobiales</taxon>
        <taxon>Nitrobacteraceae</taxon>
        <taxon>Rhodopseudomonas</taxon>
    </lineage>
</organism>